<feature type="region of interest" description="Disordered" evidence="1">
    <location>
        <begin position="45"/>
        <end position="67"/>
    </location>
</feature>
<dbReference type="EMBL" id="AJIL01000112">
    <property type="protein sequence ID" value="KNE94665.1"/>
    <property type="molecule type" value="Genomic_DNA"/>
</dbReference>
<reference evidence="3" key="1">
    <citation type="submission" date="2014-03" db="EMBL/GenBank/DDBJ databases">
        <title>The Genome Sequence of Puccinia striiformis f. sp. tritici PST-78.</title>
        <authorList>
            <consortium name="The Broad Institute Genome Sequencing Platform"/>
            <person name="Cuomo C."/>
            <person name="Hulbert S."/>
            <person name="Chen X."/>
            <person name="Walker B."/>
            <person name="Young S.K."/>
            <person name="Zeng Q."/>
            <person name="Gargeya S."/>
            <person name="Fitzgerald M."/>
            <person name="Haas B."/>
            <person name="Abouelleil A."/>
            <person name="Alvarado L."/>
            <person name="Arachchi H.M."/>
            <person name="Berlin A.M."/>
            <person name="Chapman S.B."/>
            <person name="Goldberg J."/>
            <person name="Griggs A."/>
            <person name="Gujja S."/>
            <person name="Hansen M."/>
            <person name="Howarth C."/>
            <person name="Imamovic A."/>
            <person name="Larimer J."/>
            <person name="McCowan C."/>
            <person name="Montmayeur A."/>
            <person name="Murphy C."/>
            <person name="Neiman D."/>
            <person name="Pearson M."/>
            <person name="Priest M."/>
            <person name="Roberts A."/>
            <person name="Saif S."/>
            <person name="Shea T."/>
            <person name="Sisk P."/>
            <person name="Sykes S."/>
            <person name="Wortman J."/>
            <person name="Nusbaum C."/>
            <person name="Birren B."/>
        </authorList>
    </citation>
    <scope>NUCLEOTIDE SEQUENCE [LARGE SCALE GENOMIC DNA]</scope>
    <source>
        <strain evidence="3">race PST-78</strain>
    </source>
</reference>
<evidence type="ECO:0000313" key="2">
    <source>
        <dbReference type="EMBL" id="KNE94665.1"/>
    </source>
</evidence>
<sequence length="119" mass="13145">MVDIDNTRSVSKKIKSTLSKENPIVPNNNNTSEEENVLNTLVPEISGATTNTSNTENVTATAPKEIMMQANDQRDTSNLTGDTEDVKQDPPSLAWQVNESDRGRFEMKISDSRVTGYKV</sequence>
<accession>A0A0L0V5T6</accession>
<comment type="caution">
    <text evidence="2">The sequence shown here is derived from an EMBL/GenBank/DDBJ whole genome shotgun (WGS) entry which is preliminary data.</text>
</comment>
<name>A0A0L0V5T6_9BASI</name>
<feature type="compositionally biased region" description="Polar residues" evidence="1">
    <location>
        <begin position="47"/>
        <end position="60"/>
    </location>
</feature>
<evidence type="ECO:0000256" key="1">
    <source>
        <dbReference type="SAM" id="MobiDB-lite"/>
    </source>
</evidence>
<keyword evidence="3" id="KW-1185">Reference proteome</keyword>
<organism evidence="2 3">
    <name type="scientific">Puccinia striiformis f. sp. tritici PST-78</name>
    <dbReference type="NCBI Taxonomy" id="1165861"/>
    <lineage>
        <taxon>Eukaryota</taxon>
        <taxon>Fungi</taxon>
        <taxon>Dikarya</taxon>
        <taxon>Basidiomycota</taxon>
        <taxon>Pucciniomycotina</taxon>
        <taxon>Pucciniomycetes</taxon>
        <taxon>Pucciniales</taxon>
        <taxon>Pucciniaceae</taxon>
        <taxon>Puccinia</taxon>
    </lineage>
</organism>
<dbReference type="AlphaFoldDB" id="A0A0L0V5T6"/>
<dbReference type="Proteomes" id="UP000054564">
    <property type="component" value="Unassembled WGS sequence"/>
</dbReference>
<evidence type="ECO:0000313" key="3">
    <source>
        <dbReference type="Proteomes" id="UP000054564"/>
    </source>
</evidence>
<gene>
    <name evidence="2" type="ORF">PSTG_12027</name>
</gene>
<protein>
    <submittedName>
        <fullName evidence="2">Uncharacterized protein</fullName>
    </submittedName>
</protein>
<proteinExistence type="predicted"/>